<feature type="region of interest" description="Disordered" evidence="1">
    <location>
        <begin position="108"/>
        <end position="129"/>
    </location>
</feature>
<evidence type="ECO:0000256" key="1">
    <source>
        <dbReference type="SAM" id="MobiDB-lite"/>
    </source>
</evidence>
<evidence type="ECO:0000313" key="3">
    <source>
        <dbReference type="Proteomes" id="UP000784294"/>
    </source>
</evidence>
<sequence length="270" mass="29849">MDISSPEVFVDSCTDLRGRRNSEDGPYLQIEEEDDERLTVELGLSTKCPIIADSLASTNSTNSAGATSDAVHDSIEVGTCWEVANCLTPEVPHSRLFWNRQGEEILPSMDELDRPPPSITGPSLPDEKVKNSAANASINRTISREPWWAWNSSSFTQPAFNLHRETINPKETGVTTIASTVNACLSMNMDSAEKEGGSNSVGVGFGVGVSSIMSAHLMERLMQPRTSLHGKALNFRVSRNETRYRKMQARTYNFLERPKTWLSIAYHVAL</sequence>
<dbReference type="EMBL" id="CAAALY010057953">
    <property type="protein sequence ID" value="VEL22703.1"/>
    <property type="molecule type" value="Genomic_DNA"/>
</dbReference>
<reference evidence="2" key="1">
    <citation type="submission" date="2018-11" db="EMBL/GenBank/DDBJ databases">
        <authorList>
            <consortium name="Pathogen Informatics"/>
        </authorList>
    </citation>
    <scope>NUCLEOTIDE SEQUENCE</scope>
</reference>
<dbReference type="Proteomes" id="UP000784294">
    <property type="component" value="Unassembled WGS sequence"/>
</dbReference>
<proteinExistence type="predicted"/>
<gene>
    <name evidence="2" type="ORF">PXEA_LOCUS16143</name>
</gene>
<name>A0A3S5BX81_9PLAT</name>
<dbReference type="AlphaFoldDB" id="A0A3S5BX81"/>
<protein>
    <submittedName>
        <fullName evidence="2">Uncharacterized protein</fullName>
    </submittedName>
</protein>
<comment type="caution">
    <text evidence="2">The sequence shown here is derived from an EMBL/GenBank/DDBJ whole genome shotgun (WGS) entry which is preliminary data.</text>
</comment>
<organism evidence="2 3">
    <name type="scientific">Protopolystoma xenopodis</name>
    <dbReference type="NCBI Taxonomy" id="117903"/>
    <lineage>
        <taxon>Eukaryota</taxon>
        <taxon>Metazoa</taxon>
        <taxon>Spiralia</taxon>
        <taxon>Lophotrochozoa</taxon>
        <taxon>Platyhelminthes</taxon>
        <taxon>Monogenea</taxon>
        <taxon>Polyopisthocotylea</taxon>
        <taxon>Polystomatidea</taxon>
        <taxon>Polystomatidae</taxon>
        <taxon>Protopolystoma</taxon>
    </lineage>
</organism>
<accession>A0A3S5BX81</accession>
<keyword evidence="3" id="KW-1185">Reference proteome</keyword>
<evidence type="ECO:0000313" key="2">
    <source>
        <dbReference type="EMBL" id="VEL22703.1"/>
    </source>
</evidence>
<dbReference type="OrthoDB" id="8879391at2759"/>